<organism evidence="4 5">
    <name type="scientific">Glonium stellatum</name>
    <dbReference type="NCBI Taxonomy" id="574774"/>
    <lineage>
        <taxon>Eukaryota</taxon>
        <taxon>Fungi</taxon>
        <taxon>Dikarya</taxon>
        <taxon>Ascomycota</taxon>
        <taxon>Pezizomycotina</taxon>
        <taxon>Dothideomycetes</taxon>
        <taxon>Pleosporomycetidae</taxon>
        <taxon>Gloniales</taxon>
        <taxon>Gloniaceae</taxon>
        <taxon>Glonium</taxon>
    </lineage>
</organism>
<dbReference type="GO" id="GO:0016740">
    <property type="term" value="F:transferase activity"/>
    <property type="evidence" value="ECO:0007669"/>
    <property type="project" value="UniProtKB-KW"/>
</dbReference>
<dbReference type="CDD" id="cd05195">
    <property type="entry name" value="enoyl_red"/>
    <property type="match status" value="1"/>
</dbReference>
<evidence type="ECO:0000313" key="4">
    <source>
        <dbReference type="EMBL" id="OCL09857.1"/>
    </source>
</evidence>
<dbReference type="PANTHER" id="PTHR45681:SF6">
    <property type="entry name" value="POLYKETIDE SYNTHASE 37"/>
    <property type="match status" value="1"/>
</dbReference>
<dbReference type="Gene3D" id="3.90.180.10">
    <property type="entry name" value="Medium-chain alcohol dehydrogenases, catalytic domain"/>
    <property type="match status" value="1"/>
</dbReference>
<proteinExistence type="predicted"/>
<evidence type="ECO:0000256" key="2">
    <source>
        <dbReference type="PROSITE-ProRule" id="PRU01363"/>
    </source>
</evidence>
<feature type="region of interest" description="C-terminal hotdog fold" evidence="2">
    <location>
        <begin position="190"/>
        <end position="337"/>
    </location>
</feature>
<dbReference type="InterPro" id="IPR042104">
    <property type="entry name" value="PKS_dehydratase_sf"/>
</dbReference>
<name>A0A8E2JUP9_9PEZI</name>
<protein>
    <recommendedName>
        <fullName evidence="3">PKS/mFAS DH domain-containing protein</fullName>
    </recommendedName>
</protein>
<keyword evidence="1" id="KW-0808">Transferase</keyword>
<accession>A0A8E2JUP9</accession>
<dbReference type="InterPro" id="IPR013217">
    <property type="entry name" value="Methyltransf_12"/>
</dbReference>
<dbReference type="Gene3D" id="3.10.129.120">
    <property type="match status" value="1"/>
</dbReference>
<feature type="active site" description="Proton donor; for dehydratase activity" evidence="2">
    <location>
        <position position="248"/>
    </location>
</feature>
<dbReference type="SUPFAM" id="SSF51735">
    <property type="entry name" value="NAD(P)-binding Rossmann-fold domains"/>
    <property type="match status" value="1"/>
</dbReference>
<keyword evidence="5" id="KW-1185">Reference proteome</keyword>
<dbReference type="InterPro" id="IPR050444">
    <property type="entry name" value="Polyketide_Synthase"/>
</dbReference>
<dbReference type="InterPro" id="IPR049552">
    <property type="entry name" value="PKS_DH_N"/>
</dbReference>
<feature type="region of interest" description="N-terminal hotdog fold" evidence="2">
    <location>
        <begin position="20"/>
        <end position="171"/>
    </location>
</feature>
<evidence type="ECO:0000313" key="5">
    <source>
        <dbReference type="Proteomes" id="UP000250140"/>
    </source>
</evidence>
<dbReference type="AlphaFoldDB" id="A0A8E2JUP9"/>
<dbReference type="InterPro" id="IPR049900">
    <property type="entry name" value="PKS_mFAS_DH"/>
</dbReference>
<dbReference type="Pfam" id="PF14765">
    <property type="entry name" value="PS-DH"/>
    <property type="match status" value="1"/>
</dbReference>
<dbReference type="OrthoDB" id="329835at2759"/>
<sequence>MTWYESRLSSNFRNRKHPRHDLFGAPVPDWNPDQLEWRHFLRLLENPWMKDHVVTGSYVYPGVGYIIMAIEAEAQAWADALKESHERCQTPSKVSYDNLEAIGLAFGRLFQNLSGVRANEETGEVTATITVPDVAKSMPKGHMHSHMIHPSTMDRFNKHSSDITVWDSEIDERRLSVKGFQTTLLGTSIASAVQARKLCHSIEWKPDLDMLNSTSYLPGVSLVSSADNEAYKSVVEKLQLASMLLITDAIKELQASSLDSLEEYRLNYYEWCKLQAEALQQDSIPHLTYTEWERYNKAETLKEKLYSEVTALKAGGTLLVRMGKNIADTKFQQDNLLNHVYTEMVEVGNLPSLFKAYLEVVRHNSTDLNILEVGAGTGGLTASLLEILSPRSGDEATPAGSSVIAKYTYTDISAAFFEKAQERFKSWRNVLDFKTFNLERDAADQGIELGSYDYIVAGNVIHATADLTKSLANLKHLLKPGGRLIMHEAFRREDSIASILKEILAENPGIEDCVIVHYSKLGSMNLTDAVCISLLDLERSAFLDLQEDTYDSIRHLLTTCDGALWVTRDVDQHPSQGSATRPLVLDITSPGLLNSLNFATDPVWYRPLAARDVEVEIKAVGLNFRDVLIAMGEHVAACLGNEAAGLVSRVGSDVSEFTIGDRVVFINGLVDGGCFKTFGRQSADAVAKIPDEISFEDAASLPCVYSTAIHGLYDRARLEKDESILIHAAAGGVGQAAIQLAQLVGAEVFATVSTPEKRDLLIKEYSVREDHIFSSRNLSFAEGVMRMTKNRGDTRSIRKETTIV</sequence>
<dbReference type="Pfam" id="PF08240">
    <property type="entry name" value="ADH_N"/>
    <property type="match status" value="1"/>
</dbReference>
<dbReference type="Pfam" id="PF08242">
    <property type="entry name" value="Methyltransf_12"/>
    <property type="match status" value="1"/>
</dbReference>
<dbReference type="SMART" id="SM00829">
    <property type="entry name" value="PKS_ER"/>
    <property type="match status" value="1"/>
</dbReference>
<dbReference type="GO" id="GO:0016491">
    <property type="term" value="F:oxidoreductase activity"/>
    <property type="evidence" value="ECO:0007669"/>
    <property type="project" value="InterPro"/>
</dbReference>
<dbReference type="Proteomes" id="UP000250140">
    <property type="component" value="Unassembled WGS sequence"/>
</dbReference>
<evidence type="ECO:0000259" key="3">
    <source>
        <dbReference type="PROSITE" id="PS52019"/>
    </source>
</evidence>
<dbReference type="InterPro" id="IPR049551">
    <property type="entry name" value="PKS_DH_C"/>
</dbReference>
<dbReference type="Gene3D" id="3.40.50.150">
    <property type="entry name" value="Vaccinia Virus protein VP39"/>
    <property type="match status" value="1"/>
</dbReference>
<dbReference type="InterPro" id="IPR036291">
    <property type="entry name" value="NAD(P)-bd_dom_sf"/>
</dbReference>
<gene>
    <name evidence="4" type="ORF">AOQ84DRAFT_403376</name>
</gene>
<dbReference type="InterPro" id="IPR020843">
    <property type="entry name" value="ER"/>
</dbReference>
<dbReference type="SUPFAM" id="SSF50129">
    <property type="entry name" value="GroES-like"/>
    <property type="match status" value="1"/>
</dbReference>
<dbReference type="InterPro" id="IPR029063">
    <property type="entry name" value="SAM-dependent_MTases_sf"/>
</dbReference>
<dbReference type="Gene3D" id="3.10.129.110">
    <property type="entry name" value="Polyketide synthase dehydratase"/>
    <property type="match status" value="1"/>
</dbReference>
<dbReference type="SUPFAM" id="SSF53335">
    <property type="entry name" value="S-adenosyl-L-methionine-dependent methyltransferases"/>
    <property type="match status" value="1"/>
</dbReference>
<dbReference type="CDD" id="cd02440">
    <property type="entry name" value="AdoMet_MTases"/>
    <property type="match status" value="1"/>
</dbReference>
<dbReference type="PROSITE" id="PS52019">
    <property type="entry name" value="PKS_MFAS_DH"/>
    <property type="match status" value="1"/>
</dbReference>
<feature type="domain" description="PKS/mFAS DH" evidence="3">
    <location>
        <begin position="20"/>
        <end position="337"/>
    </location>
</feature>
<dbReference type="EMBL" id="KV749350">
    <property type="protein sequence ID" value="OCL09857.1"/>
    <property type="molecule type" value="Genomic_DNA"/>
</dbReference>
<feature type="active site" description="Proton acceptor; for dehydratase activity" evidence="2">
    <location>
        <position position="52"/>
    </location>
</feature>
<reference evidence="4 5" key="1">
    <citation type="journal article" date="2016" name="Nat. Commun.">
        <title>Ectomycorrhizal ecology is imprinted in the genome of the dominant symbiotic fungus Cenococcum geophilum.</title>
        <authorList>
            <consortium name="DOE Joint Genome Institute"/>
            <person name="Peter M."/>
            <person name="Kohler A."/>
            <person name="Ohm R.A."/>
            <person name="Kuo A."/>
            <person name="Krutzmann J."/>
            <person name="Morin E."/>
            <person name="Arend M."/>
            <person name="Barry K.W."/>
            <person name="Binder M."/>
            <person name="Choi C."/>
            <person name="Clum A."/>
            <person name="Copeland A."/>
            <person name="Grisel N."/>
            <person name="Haridas S."/>
            <person name="Kipfer T."/>
            <person name="LaButti K."/>
            <person name="Lindquist E."/>
            <person name="Lipzen A."/>
            <person name="Maire R."/>
            <person name="Meier B."/>
            <person name="Mihaltcheva S."/>
            <person name="Molinier V."/>
            <person name="Murat C."/>
            <person name="Poggeler S."/>
            <person name="Quandt C.A."/>
            <person name="Sperisen C."/>
            <person name="Tritt A."/>
            <person name="Tisserant E."/>
            <person name="Crous P.W."/>
            <person name="Henrissat B."/>
            <person name="Nehls U."/>
            <person name="Egli S."/>
            <person name="Spatafora J.W."/>
            <person name="Grigoriev I.V."/>
            <person name="Martin F.M."/>
        </authorList>
    </citation>
    <scope>NUCLEOTIDE SEQUENCE [LARGE SCALE GENOMIC DNA]</scope>
    <source>
        <strain evidence="4 5">CBS 207.34</strain>
    </source>
</reference>
<dbReference type="PANTHER" id="PTHR45681">
    <property type="entry name" value="POLYKETIDE SYNTHASE 44-RELATED"/>
    <property type="match status" value="1"/>
</dbReference>
<dbReference type="InterPro" id="IPR013154">
    <property type="entry name" value="ADH-like_N"/>
</dbReference>
<dbReference type="InterPro" id="IPR011032">
    <property type="entry name" value="GroES-like_sf"/>
</dbReference>
<evidence type="ECO:0000256" key="1">
    <source>
        <dbReference type="ARBA" id="ARBA00022679"/>
    </source>
</evidence>
<dbReference type="Pfam" id="PF21089">
    <property type="entry name" value="PKS_DH_N"/>
    <property type="match status" value="1"/>
</dbReference>